<evidence type="ECO:0000256" key="1">
    <source>
        <dbReference type="SAM" id="Phobius"/>
    </source>
</evidence>
<keyword evidence="1" id="KW-0472">Membrane</keyword>
<organism evidence="2 3">
    <name type="scientific">Pseudomonas helleri</name>
    <dbReference type="NCBI Taxonomy" id="1608996"/>
    <lineage>
        <taxon>Bacteria</taxon>
        <taxon>Pseudomonadati</taxon>
        <taxon>Pseudomonadota</taxon>
        <taxon>Gammaproteobacteria</taxon>
        <taxon>Pseudomonadales</taxon>
        <taxon>Pseudomonadaceae</taxon>
        <taxon>Pseudomonas</taxon>
    </lineage>
</organism>
<feature type="transmembrane region" description="Helical" evidence="1">
    <location>
        <begin position="214"/>
        <end position="232"/>
    </location>
</feature>
<dbReference type="EMBL" id="WIWF01000033">
    <property type="protein sequence ID" value="MQT74798.1"/>
    <property type="molecule type" value="Genomic_DNA"/>
</dbReference>
<accession>A0A7X2BTT5</accession>
<evidence type="ECO:0000313" key="2">
    <source>
        <dbReference type="EMBL" id="MQT74798.1"/>
    </source>
</evidence>
<gene>
    <name evidence="2" type="ORF">GHO37_10835</name>
</gene>
<keyword evidence="1" id="KW-0812">Transmembrane</keyword>
<reference evidence="2 3" key="1">
    <citation type="submission" date="2019-10" db="EMBL/GenBank/DDBJ databases">
        <title>Evaluation of single-gene subtyping targets for Pseudomonas.</title>
        <authorList>
            <person name="Reichler S.J."/>
            <person name="Orsi R.H."/>
            <person name="Wiedmann M."/>
            <person name="Martin N.H."/>
            <person name="Murphy S.I."/>
        </authorList>
    </citation>
    <scope>NUCLEOTIDE SEQUENCE [LARGE SCALE GENOMIC DNA]</scope>
    <source>
        <strain evidence="2 3">FSL R10-2932</strain>
    </source>
</reference>
<feature type="transmembrane region" description="Helical" evidence="1">
    <location>
        <begin position="191"/>
        <end position="208"/>
    </location>
</feature>
<sequence length="243" mass="26976">MNQIAARIASWPRPEIANGTIEALKWLALVLMIGDHINKYLLNDTVAWLYDAGRLTMPLFVFVLAYNLARPGALESGAYRRTMIRLAVFGALASPAFLALGGLVNGWWPLNILFTLFVLTATLRLLEMGRPQGYMAAGLAFALGGSLVEFWWPALAFGVAIWIYTKQPSVPALILAFVSCAALGYINGNPWALASILILLVAPFVALPCPRLRWFFYAFYPAHLTLIWLARIPMRHAGYLFFT</sequence>
<protein>
    <submittedName>
        <fullName evidence="2">Conjugal transfer protein TraX</fullName>
    </submittedName>
</protein>
<dbReference type="Proteomes" id="UP000447574">
    <property type="component" value="Unassembled WGS sequence"/>
</dbReference>
<keyword evidence="1" id="KW-1133">Transmembrane helix</keyword>
<proteinExistence type="predicted"/>
<dbReference type="AlphaFoldDB" id="A0A7X2BTT5"/>
<dbReference type="RefSeq" id="WP_153438228.1">
    <property type="nucleotide sequence ID" value="NZ_WIWF01000033.1"/>
</dbReference>
<name>A0A7X2BTT5_9PSED</name>
<dbReference type="Pfam" id="PF05857">
    <property type="entry name" value="TraX"/>
    <property type="match status" value="1"/>
</dbReference>
<comment type="caution">
    <text evidence="2">The sequence shown here is derived from an EMBL/GenBank/DDBJ whole genome shotgun (WGS) entry which is preliminary data.</text>
</comment>
<dbReference type="InterPro" id="IPR008875">
    <property type="entry name" value="TraX"/>
</dbReference>
<feature type="transmembrane region" description="Helical" evidence="1">
    <location>
        <begin position="170"/>
        <end position="186"/>
    </location>
</feature>
<feature type="transmembrane region" description="Helical" evidence="1">
    <location>
        <begin position="82"/>
        <end position="101"/>
    </location>
</feature>
<feature type="transmembrane region" description="Helical" evidence="1">
    <location>
        <begin position="138"/>
        <end position="164"/>
    </location>
</feature>
<evidence type="ECO:0000313" key="3">
    <source>
        <dbReference type="Proteomes" id="UP000447574"/>
    </source>
</evidence>